<reference evidence="10 11" key="1">
    <citation type="submission" date="2024-01" db="EMBL/GenBank/DDBJ databases">
        <title>Genome assemblies of Stephania.</title>
        <authorList>
            <person name="Yang L."/>
        </authorList>
    </citation>
    <scope>NUCLEOTIDE SEQUENCE [LARGE SCALE GENOMIC DNA]</scope>
    <source>
        <strain evidence="10">YNDBR</strain>
        <tissue evidence="10">Leaf</tissue>
    </source>
</reference>
<evidence type="ECO:0000256" key="3">
    <source>
        <dbReference type="ARBA" id="ARBA00012483"/>
    </source>
</evidence>
<dbReference type="Pfam" id="PF04564">
    <property type="entry name" value="U-box"/>
    <property type="match status" value="1"/>
</dbReference>
<dbReference type="PROSITE" id="PS50176">
    <property type="entry name" value="ARM_REPEAT"/>
    <property type="match status" value="3"/>
</dbReference>
<dbReference type="Proteomes" id="UP001420932">
    <property type="component" value="Unassembled WGS sequence"/>
</dbReference>
<dbReference type="AlphaFoldDB" id="A0AAP0KYI8"/>
<accession>A0AAP0KYI8</accession>
<dbReference type="Gene3D" id="3.30.40.10">
    <property type="entry name" value="Zinc/RING finger domain, C3HC4 (zinc finger)"/>
    <property type="match status" value="1"/>
</dbReference>
<dbReference type="PANTHER" id="PTHR23315:SF278">
    <property type="entry name" value="U-BOX DOMAIN-CONTAINING PROTEIN 3"/>
    <property type="match status" value="1"/>
</dbReference>
<dbReference type="CDD" id="cd16664">
    <property type="entry name" value="RING-Ubox_PUB"/>
    <property type="match status" value="1"/>
</dbReference>
<dbReference type="FunFam" id="3.30.40.10:FF:000292">
    <property type="entry name" value="RING-type E3 ubiquitin transferase"/>
    <property type="match status" value="1"/>
</dbReference>
<dbReference type="SUPFAM" id="SSF48371">
    <property type="entry name" value="ARM repeat"/>
    <property type="match status" value="1"/>
</dbReference>
<evidence type="ECO:0000256" key="2">
    <source>
        <dbReference type="ARBA" id="ARBA00004906"/>
    </source>
</evidence>
<dbReference type="InterPro" id="IPR013083">
    <property type="entry name" value="Znf_RING/FYVE/PHD"/>
</dbReference>
<evidence type="ECO:0000256" key="7">
    <source>
        <dbReference type="ARBA" id="ARBA00023054"/>
    </source>
</evidence>
<evidence type="ECO:0000256" key="4">
    <source>
        <dbReference type="ARBA" id="ARBA00022679"/>
    </source>
</evidence>
<comment type="caution">
    <text evidence="10">The sequence shown here is derived from an EMBL/GenBank/DDBJ whole genome shotgun (WGS) entry which is preliminary data.</text>
</comment>
<dbReference type="FunFam" id="1.25.10.10:FF:000082">
    <property type="entry name" value="RING-type E3 ubiquitin transferase"/>
    <property type="match status" value="1"/>
</dbReference>
<organism evidence="10 11">
    <name type="scientific">Stephania yunnanensis</name>
    <dbReference type="NCBI Taxonomy" id="152371"/>
    <lineage>
        <taxon>Eukaryota</taxon>
        <taxon>Viridiplantae</taxon>
        <taxon>Streptophyta</taxon>
        <taxon>Embryophyta</taxon>
        <taxon>Tracheophyta</taxon>
        <taxon>Spermatophyta</taxon>
        <taxon>Magnoliopsida</taxon>
        <taxon>Ranunculales</taxon>
        <taxon>Menispermaceae</taxon>
        <taxon>Menispermoideae</taxon>
        <taxon>Cissampelideae</taxon>
        <taxon>Stephania</taxon>
    </lineage>
</organism>
<dbReference type="SMART" id="SM00504">
    <property type="entry name" value="Ubox"/>
    <property type="match status" value="1"/>
</dbReference>
<keyword evidence="4" id="KW-0808">Transferase</keyword>
<dbReference type="GO" id="GO:0061630">
    <property type="term" value="F:ubiquitin protein ligase activity"/>
    <property type="evidence" value="ECO:0007669"/>
    <property type="project" value="UniProtKB-EC"/>
</dbReference>
<evidence type="ECO:0000256" key="8">
    <source>
        <dbReference type="PROSITE-ProRule" id="PRU00259"/>
    </source>
</evidence>
<proteinExistence type="predicted"/>
<comment type="catalytic activity">
    <reaction evidence="1">
        <text>S-ubiquitinyl-[E2 ubiquitin-conjugating enzyme]-L-cysteine + [acceptor protein]-L-lysine = [E2 ubiquitin-conjugating enzyme]-L-cysteine + N(6)-ubiquitinyl-[acceptor protein]-L-lysine.</text>
        <dbReference type="EC" id="2.3.2.27"/>
    </reaction>
</comment>
<evidence type="ECO:0000313" key="10">
    <source>
        <dbReference type="EMBL" id="KAK9160353.1"/>
    </source>
</evidence>
<feature type="repeat" description="ARM" evidence="8">
    <location>
        <begin position="657"/>
        <end position="699"/>
    </location>
</feature>
<evidence type="ECO:0000259" key="9">
    <source>
        <dbReference type="PROSITE" id="PS51698"/>
    </source>
</evidence>
<keyword evidence="11" id="KW-1185">Reference proteome</keyword>
<evidence type="ECO:0000256" key="6">
    <source>
        <dbReference type="ARBA" id="ARBA00022786"/>
    </source>
</evidence>
<dbReference type="InterPro" id="IPR000225">
    <property type="entry name" value="Armadillo"/>
</dbReference>
<dbReference type="InterPro" id="IPR011989">
    <property type="entry name" value="ARM-like"/>
</dbReference>
<protein>
    <recommendedName>
        <fullName evidence="3">RING-type E3 ubiquitin transferase</fullName>
        <ecNumber evidence="3">2.3.2.27</ecNumber>
    </recommendedName>
</protein>
<dbReference type="EC" id="2.3.2.27" evidence="3"/>
<dbReference type="Pfam" id="PF25240">
    <property type="entry name" value="PUB2_N"/>
    <property type="match status" value="1"/>
</dbReference>
<dbReference type="InterPro" id="IPR045210">
    <property type="entry name" value="RING-Ubox_PUB"/>
</dbReference>
<dbReference type="PROSITE" id="PS51698">
    <property type="entry name" value="U_BOX"/>
    <property type="match status" value="1"/>
</dbReference>
<name>A0AAP0KYI8_9MAGN</name>
<feature type="domain" description="U-box" evidence="9">
    <location>
        <begin position="349"/>
        <end position="423"/>
    </location>
</feature>
<dbReference type="Pfam" id="PF25598">
    <property type="entry name" value="ARM_PUB"/>
    <property type="match status" value="1"/>
</dbReference>
<dbReference type="SMART" id="SM00185">
    <property type="entry name" value="ARM"/>
    <property type="match status" value="5"/>
</dbReference>
<feature type="repeat" description="ARM" evidence="8">
    <location>
        <begin position="739"/>
        <end position="781"/>
    </location>
</feature>
<feature type="repeat" description="ARM" evidence="8">
    <location>
        <begin position="780"/>
        <end position="821"/>
    </location>
</feature>
<dbReference type="GO" id="GO:0016567">
    <property type="term" value="P:protein ubiquitination"/>
    <property type="evidence" value="ECO:0007669"/>
    <property type="project" value="InterPro"/>
</dbReference>
<dbReference type="PANTHER" id="PTHR23315">
    <property type="entry name" value="U BOX DOMAIN-CONTAINING"/>
    <property type="match status" value="1"/>
</dbReference>
<evidence type="ECO:0000256" key="5">
    <source>
        <dbReference type="ARBA" id="ARBA00022737"/>
    </source>
</evidence>
<dbReference type="Gene3D" id="1.25.10.10">
    <property type="entry name" value="Leucine-rich Repeat Variant"/>
    <property type="match status" value="1"/>
</dbReference>
<keyword evidence="7" id="KW-0175">Coiled coil</keyword>
<dbReference type="InterPro" id="IPR057314">
    <property type="entry name" value="PUB2-4-like_N"/>
</dbReference>
<dbReference type="InterPro" id="IPR016024">
    <property type="entry name" value="ARM-type_fold"/>
</dbReference>
<dbReference type="EMBL" id="JBBNAF010000003">
    <property type="protein sequence ID" value="KAK9160353.1"/>
    <property type="molecule type" value="Genomic_DNA"/>
</dbReference>
<gene>
    <name evidence="10" type="ORF">Syun_006694</name>
</gene>
<dbReference type="InterPro" id="IPR003613">
    <property type="entry name" value="Ubox_domain"/>
</dbReference>
<dbReference type="SUPFAM" id="SSF57850">
    <property type="entry name" value="RING/U-box"/>
    <property type="match status" value="1"/>
</dbReference>
<comment type="pathway">
    <text evidence="2">Protein modification; protein ubiquitination.</text>
</comment>
<evidence type="ECO:0000313" key="11">
    <source>
        <dbReference type="Proteomes" id="UP001420932"/>
    </source>
</evidence>
<evidence type="ECO:0000256" key="1">
    <source>
        <dbReference type="ARBA" id="ARBA00000900"/>
    </source>
</evidence>
<dbReference type="InterPro" id="IPR058678">
    <property type="entry name" value="ARM_PUB"/>
</dbReference>
<keyword evidence="6" id="KW-0833">Ubl conjugation pathway</keyword>
<sequence length="976" mass="107538">MIRHEIRVDATDLKSNSAGTRRCCGDECCVHVLMKENNDELAKEKERRERWVGGAERREIGILRYFPGTRLISRFTSSVILLLDCVILAKMLISRDKPRRRGARRLPLGCCGPLVGGMMDNQSLRCLANSISNFIHLVSSQNVRSMPIQKDYKNMVGSLKLLKPVLDEIIDSKILLDKILGKEIEELDVAVNNARDFMEKWNPKMSKIWSVLQSGPLAMKVQCCTLETCHALCRLPKSSSITSLPVSIQEMQFLEHERISVTLEVILRDQKDNLIPRASHLSRVVDALNLTSNQEVLMESVALEKERAKAVMMQRKDELDLIDQSIHLIAHIRDCMTKHKQFETVNDLLVPPYFRCPLSLGLMLDPVIVASGQTYERAFIQKWLDHGLTVCPKTRQTLAHTNLIPNYTVKALIANWCEENNMRFFDSNDGDEIMNILSQNISSKDLFLADCFRGSLRHSNFTSKSSSRLATSSQKERFQVSSKYSEEYSDQGQAKVNLKVDQPSPGQSYTHSRSESTSSAISSIDFLPTACTVGPAEVSCLSRKCGEVNELSEEVLSECHISSSKETGFFPLMLGKQLCGSTAQVSVVEYGGRNHQRKSSLQFSDSGLDDLTTASHVEDLIDDLRNQSLEVQTSAAAELRLLAKHNTENRIIIAQCGAIAPLISLLYSEVKLTQEHAVTALLNLSINEKNKVKIAEAGAVEPLIHILNGGNAVAKENAAATLFSLSVLEEYKMKIGRSGAIKALVDLLGSGTLRGKKDAATALFNLSIFHENKARIVQAGAVKHLIELMDPDTVMIDKAVALLANLSTIQEGRSAITRDGGIPLLVEVVETGSQRGKENAASILLQLCINNQKFCSLVLQEGAVPPLVALSQSGTPRAKEKAQQLLSHFRNQREGAAGKSATTESLFKEHMFDSKHCTNLSLVDEGCPSLLGVLVHRGALTIYGTLTGSGALADSGTFGDSDMPLQISIFQDLKAD</sequence>
<keyword evidence="5" id="KW-0677">Repeat</keyword>